<dbReference type="SUPFAM" id="SSF100950">
    <property type="entry name" value="NagB/RpiA/CoA transferase-like"/>
    <property type="match status" value="1"/>
</dbReference>
<dbReference type="InterPro" id="IPR050313">
    <property type="entry name" value="Carb_Metab_HTH_regulators"/>
</dbReference>
<dbReference type="SMART" id="SM00420">
    <property type="entry name" value="HTH_DEOR"/>
    <property type="match status" value="1"/>
</dbReference>
<protein>
    <recommendedName>
        <fullName evidence="1">Lactose phosphotransferase system repressor</fullName>
    </recommendedName>
</protein>
<dbReference type="InterPro" id="IPR001034">
    <property type="entry name" value="DeoR_HTH"/>
</dbReference>
<keyword evidence="10" id="KW-1185">Reference proteome</keyword>
<evidence type="ECO:0000256" key="3">
    <source>
        <dbReference type="ARBA" id="ARBA00023015"/>
    </source>
</evidence>
<evidence type="ECO:0000256" key="2">
    <source>
        <dbReference type="ARBA" id="ARBA00022491"/>
    </source>
</evidence>
<sequence>MDADTHVVRSRRRTSGPRPASRTGPDPHRPVWETARPEQPGRKQPGRRGAVTARTRLSQAAVEERRQAVLRYVADHGETRIDDLARHFDVSLMTMHRDLDDLTGRHLLRKERGRAVAFPALTMETATRFRENSALAAKNALCAAVAGRIRPGSTVLMEDSTTLFPLVPALAEVDQLHVVTNSVGLAQRLGSAAPAVNVTLLGGHYRGDFNSCTGPTVTRALSQIRADLALMSATAVLEGRLFHPLNDYVEVKLAMLASAEQALLLVDHSKFGKTATYAYGSVADYHTVITDTGTPDAELAAIRDLGVPVETVEPEEPSL</sequence>
<dbReference type="AlphaFoldDB" id="A0A7W2CZJ8"/>
<keyword evidence="2" id="KW-0678">Repressor</keyword>
<evidence type="ECO:0000256" key="4">
    <source>
        <dbReference type="ARBA" id="ARBA00023125"/>
    </source>
</evidence>
<comment type="caution">
    <text evidence="9">The sequence shown here is derived from an EMBL/GenBank/DDBJ whole genome shotgun (WGS) entry which is preliminary data.</text>
</comment>
<dbReference type="InterPro" id="IPR014036">
    <property type="entry name" value="DeoR-like_C"/>
</dbReference>
<dbReference type="PANTHER" id="PTHR30363">
    <property type="entry name" value="HTH-TYPE TRANSCRIPTIONAL REGULATOR SRLR-RELATED"/>
    <property type="match status" value="1"/>
</dbReference>
<keyword evidence="5" id="KW-0804">Transcription</keyword>
<reference evidence="9 10" key="1">
    <citation type="submission" date="2020-07" db="EMBL/GenBank/DDBJ databases">
        <title>Streptomyces isolated from Indian soil.</title>
        <authorList>
            <person name="Mandal S."/>
            <person name="Maiti P.K."/>
        </authorList>
    </citation>
    <scope>NUCLEOTIDE SEQUENCE [LARGE SCALE GENOMIC DNA]</scope>
    <source>
        <strain evidence="9 10">PSKA54</strain>
    </source>
</reference>
<evidence type="ECO:0000313" key="9">
    <source>
        <dbReference type="EMBL" id="MBA4862025.1"/>
    </source>
</evidence>
<dbReference type="Proteomes" id="UP000586976">
    <property type="component" value="Unassembled WGS sequence"/>
</dbReference>
<evidence type="ECO:0000256" key="1">
    <source>
        <dbReference type="ARBA" id="ARBA00021390"/>
    </source>
</evidence>
<keyword evidence="4" id="KW-0238">DNA-binding</keyword>
<dbReference type="GO" id="GO:0003677">
    <property type="term" value="F:DNA binding"/>
    <property type="evidence" value="ECO:0007669"/>
    <property type="project" value="UniProtKB-KW"/>
</dbReference>
<name>A0A7W2CZJ8_9ACTN</name>
<dbReference type="InterPro" id="IPR036390">
    <property type="entry name" value="WH_DNA-bd_sf"/>
</dbReference>
<feature type="compositionally biased region" description="Basic and acidic residues" evidence="7">
    <location>
        <begin position="25"/>
        <end position="41"/>
    </location>
</feature>
<dbReference type="GO" id="GO:0003700">
    <property type="term" value="F:DNA-binding transcription factor activity"/>
    <property type="evidence" value="ECO:0007669"/>
    <property type="project" value="InterPro"/>
</dbReference>
<dbReference type="Pfam" id="PF08220">
    <property type="entry name" value="HTH_DeoR"/>
    <property type="match status" value="1"/>
</dbReference>
<accession>A0A7W2CZJ8</accession>
<dbReference type="Gene3D" id="1.10.10.10">
    <property type="entry name" value="Winged helix-like DNA-binding domain superfamily/Winged helix DNA-binding domain"/>
    <property type="match status" value="1"/>
</dbReference>
<dbReference type="PROSITE" id="PS00894">
    <property type="entry name" value="HTH_DEOR_1"/>
    <property type="match status" value="1"/>
</dbReference>
<proteinExistence type="predicted"/>
<dbReference type="Pfam" id="PF00455">
    <property type="entry name" value="DeoRC"/>
    <property type="match status" value="1"/>
</dbReference>
<dbReference type="PROSITE" id="PS51000">
    <property type="entry name" value="HTH_DEOR_2"/>
    <property type="match status" value="1"/>
</dbReference>
<feature type="domain" description="HTH deoR-type" evidence="8">
    <location>
        <begin position="62"/>
        <end position="117"/>
    </location>
</feature>
<gene>
    <name evidence="9" type="ORF">H1V43_11630</name>
</gene>
<dbReference type="PANTHER" id="PTHR30363:SF4">
    <property type="entry name" value="GLYCEROL-3-PHOSPHATE REGULON REPRESSOR"/>
    <property type="match status" value="1"/>
</dbReference>
<organism evidence="9 10">
    <name type="scientific">Streptomyces himalayensis subsp. aureolus</name>
    <dbReference type="NCBI Taxonomy" id="2758039"/>
    <lineage>
        <taxon>Bacteria</taxon>
        <taxon>Bacillati</taxon>
        <taxon>Actinomycetota</taxon>
        <taxon>Actinomycetes</taxon>
        <taxon>Kitasatosporales</taxon>
        <taxon>Streptomycetaceae</taxon>
        <taxon>Streptomyces</taxon>
        <taxon>Streptomyces himalayensis</taxon>
    </lineage>
</organism>
<keyword evidence="3" id="KW-0805">Transcription regulation</keyword>
<evidence type="ECO:0000256" key="5">
    <source>
        <dbReference type="ARBA" id="ARBA00023163"/>
    </source>
</evidence>
<evidence type="ECO:0000313" key="10">
    <source>
        <dbReference type="Proteomes" id="UP000586976"/>
    </source>
</evidence>
<evidence type="ECO:0000256" key="6">
    <source>
        <dbReference type="ARBA" id="ARBA00024937"/>
    </source>
</evidence>
<dbReference type="InterPro" id="IPR037171">
    <property type="entry name" value="NagB/RpiA_transferase-like"/>
</dbReference>
<dbReference type="SUPFAM" id="SSF46785">
    <property type="entry name" value="Winged helix' DNA-binding domain"/>
    <property type="match status" value="1"/>
</dbReference>
<dbReference type="EMBL" id="JACEQY010000009">
    <property type="protein sequence ID" value="MBA4862025.1"/>
    <property type="molecule type" value="Genomic_DNA"/>
</dbReference>
<dbReference type="InterPro" id="IPR018356">
    <property type="entry name" value="Tscrpt_reg_HTH_DeoR_CS"/>
</dbReference>
<comment type="function">
    <text evidence="6">Repressor of the lactose catabolism operon. Galactose-6-phosphate is the inducer.</text>
</comment>
<evidence type="ECO:0000259" key="8">
    <source>
        <dbReference type="PROSITE" id="PS51000"/>
    </source>
</evidence>
<dbReference type="InterPro" id="IPR036388">
    <property type="entry name" value="WH-like_DNA-bd_sf"/>
</dbReference>
<dbReference type="SMART" id="SM01134">
    <property type="entry name" value="DeoRC"/>
    <property type="match status" value="1"/>
</dbReference>
<feature type="region of interest" description="Disordered" evidence="7">
    <location>
        <begin position="1"/>
        <end position="59"/>
    </location>
</feature>
<evidence type="ECO:0000256" key="7">
    <source>
        <dbReference type="SAM" id="MobiDB-lite"/>
    </source>
</evidence>